<accession>A0A9D2RH22</accession>
<comment type="caution">
    <text evidence="3">The sequence shown here is derived from an EMBL/GenBank/DDBJ whole genome shotgun (WGS) entry which is preliminary data.</text>
</comment>
<sequence length="188" mass="21247">MFSSSILQLLFSLLGMAFLVRAWLYAIRLHPFNPFSQTIFKATDWAVLSLRKLVPNRQYLDWPSLLGAYLTALIFFCVQLLAIERLSPSTLILPILLMALLEMIRWAMSMIFWLTIAQAILSWVNPQAPIMPILRTLTDPLLQPIRRVMPNLGALDLSPIVLILGSQLLSHLVLRAQFAVLMPAVAPL</sequence>
<protein>
    <submittedName>
        <fullName evidence="3">YggT family protein</fullName>
    </submittedName>
</protein>
<evidence type="ECO:0000313" key="3">
    <source>
        <dbReference type="EMBL" id="HJD43814.1"/>
    </source>
</evidence>
<dbReference type="Proteomes" id="UP000823889">
    <property type="component" value="Unassembled WGS sequence"/>
</dbReference>
<name>A0A9D2RH22_9BURK</name>
<dbReference type="GO" id="GO:0016020">
    <property type="term" value="C:membrane"/>
    <property type="evidence" value="ECO:0007669"/>
    <property type="project" value="InterPro"/>
</dbReference>
<dbReference type="InterPro" id="IPR003425">
    <property type="entry name" value="CCB3/YggT"/>
</dbReference>
<reference evidence="3" key="2">
    <citation type="submission" date="2021-04" db="EMBL/GenBank/DDBJ databases">
        <authorList>
            <person name="Gilroy R."/>
        </authorList>
    </citation>
    <scope>NUCLEOTIDE SEQUENCE</scope>
    <source>
        <strain evidence="3">9264</strain>
    </source>
</reference>
<evidence type="ECO:0000313" key="4">
    <source>
        <dbReference type="Proteomes" id="UP000823889"/>
    </source>
</evidence>
<feature type="transmembrane region" description="Helical" evidence="2">
    <location>
        <begin position="62"/>
        <end position="83"/>
    </location>
</feature>
<evidence type="ECO:0000256" key="2">
    <source>
        <dbReference type="SAM" id="Phobius"/>
    </source>
</evidence>
<evidence type="ECO:0000256" key="1">
    <source>
        <dbReference type="ARBA" id="ARBA00010894"/>
    </source>
</evidence>
<organism evidence="3 4">
    <name type="scientific">Candidatus Paenalcaligenes intestinipullorum</name>
    <dbReference type="NCBI Taxonomy" id="2838718"/>
    <lineage>
        <taxon>Bacteria</taxon>
        <taxon>Pseudomonadati</taxon>
        <taxon>Pseudomonadota</taxon>
        <taxon>Betaproteobacteria</taxon>
        <taxon>Burkholderiales</taxon>
        <taxon>Alcaligenaceae</taxon>
        <taxon>Paenalcaligenes</taxon>
    </lineage>
</organism>
<dbReference type="EMBL" id="DWUQ01000041">
    <property type="protein sequence ID" value="HJD43814.1"/>
    <property type="molecule type" value="Genomic_DNA"/>
</dbReference>
<proteinExistence type="inferred from homology"/>
<dbReference type="PANTHER" id="PTHR33219">
    <property type="entry name" value="YLMG HOMOLOG PROTEIN 2, CHLOROPLASTIC"/>
    <property type="match status" value="1"/>
</dbReference>
<reference evidence="3" key="1">
    <citation type="journal article" date="2021" name="PeerJ">
        <title>Extensive microbial diversity within the chicken gut microbiome revealed by metagenomics and culture.</title>
        <authorList>
            <person name="Gilroy R."/>
            <person name="Ravi A."/>
            <person name="Getino M."/>
            <person name="Pursley I."/>
            <person name="Horton D.L."/>
            <person name="Alikhan N.F."/>
            <person name="Baker D."/>
            <person name="Gharbi K."/>
            <person name="Hall N."/>
            <person name="Watson M."/>
            <person name="Adriaenssens E.M."/>
            <person name="Foster-Nyarko E."/>
            <person name="Jarju S."/>
            <person name="Secka A."/>
            <person name="Antonio M."/>
            <person name="Oren A."/>
            <person name="Chaudhuri R.R."/>
            <person name="La Ragione R."/>
            <person name="Hildebrand F."/>
            <person name="Pallen M.J."/>
        </authorList>
    </citation>
    <scope>NUCLEOTIDE SEQUENCE</scope>
    <source>
        <strain evidence="3">9264</strain>
    </source>
</reference>
<keyword evidence="2" id="KW-0472">Membrane</keyword>
<keyword evidence="2" id="KW-1133">Transmembrane helix</keyword>
<dbReference type="Pfam" id="PF02325">
    <property type="entry name" value="CCB3_YggT"/>
    <property type="match status" value="2"/>
</dbReference>
<gene>
    <name evidence="3" type="ORF">H9906_02150</name>
</gene>
<keyword evidence="2" id="KW-0812">Transmembrane</keyword>
<dbReference type="PANTHER" id="PTHR33219:SF14">
    <property type="entry name" value="PROTEIN COFACTOR ASSEMBLY OF COMPLEX C SUBUNIT B CCB3, CHLOROPLASTIC-RELATED"/>
    <property type="match status" value="1"/>
</dbReference>
<comment type="similarity">
    <text evidence="1">Belongs to the YggT family.</text>
</comment>
<dbReference type="AlphaFoldDB" id="A0A9D2RH22"/>
<feature type="transmembrane region" description="Helical" evidence="2">
    <location>
        <begin position="95"/>
        <end position="121"/>
    </location>
</feature>